<evidence type="ECO:0000313" key="3">
    <source>
        <dbReference type="Proteomes" id="UP000050424"/>
    </source>
</evidence>
<feature type="compositionally biased region" description="Polar residues" evidence="1">
    <location>
        <begin position="272"/>
        <end position="296"/>
    </location>
</feature>
<feature type="compositionally biased region" description="Polar residues" evidence="1">
    <location>
        <begin position="255"/>
        <end position="265"/>
    </location>
</feature>
<feature type="region of interest" description="Disordered" evidence="1">
    <location>
        <begin position="54"/>
        <end position="96"/>
    </location>
</feature>
<dbReference type="AlphaFoldDB" id="A0A0P7AUM7"/>
<feature type="compositionally biased region" description="Polar residues" evidence="1">
    <location>
        <begin position="313"/>
        <end position="324"/>
    </location>
</feature>
<comment type="caution">
    <text evidence="2">The sequence shown here is derived from an EMBL/GenBank/DDBJ whole genome shotgun (WGS) entry which is preliminary data.</text>
</comment>
<gene>
    <name evidence="2" type="ORF">AK830_g9492</name>
</gene>
<feature type="region of interest" description="Disordered" evidence="1">
    <location>
        <begin position="255"/>
        <end position="389"/>
    </location>
</feature>
<feature type="region of interest" description="Disordered" evidence="1">
    <location>
        <begin position="487"/>
        <end position="527"/>
    </location>
</feature>
<dbReference type="EMBL" id="LKCW01000178">
    <property type="protein sequence ID" value="KPM37071.1"/>
    <property type="molecule type" value="Genomic_DNA"/>
</dbReference>
<dbReference type="Proteomes" id="UP000050424">
    <property type="component" value="Unassembled WGS sequence"/>
</dbReference>
<reference evidence="2 3" key="1">
    <citation type="submission" date="2015-09" db="EMBL/GenBank/DDBJ databases">
        <title>Draft genome of a European isolate of the apple canker pathogen Neonectria ditissima.</title>
        <authorList>
            <person name="Gomez-Cortecero A."/>
            <person name="Harrison R.J."/>
            <person name="Armitage A.D."/>
        </authorList>
    </citation>
    <scope>NUCLEOTIDE SEQUENCE [LARGE SCALE GENOMIC DNA]</scope>
    <source>
        <strain evidence="2 3">R09/05</strain>
    </source>
</reference>
<dbReference type="STRING" id="78410.A0A0P7AUM7"/>
<evidence type="ECO:0000256" key="1">
    <source>
        <dbReference type="SAM" id="MobiDB-lite"/>
    </source>
</evidence>
<keyword evidence="3" id="KW-1185">Reference proteome</keyword>
<proteinExistence type="predicted"/>
<evidence type="ECO:0000313" key="2">
    <source>
        <dbReference type="EMBL" id="KPM37071.1"/>
    </source>
</evidence>
<accession>A0A0P7AUM7</accession>
<feature type="compositionally biased region" description="Polar residues" evidence="1">
    <location>
        <begin position="77"/>
        <end position="91"/>
    </location>
</feature>
<organism evidence="2 3">
    <name type="scientific">Neonectria ditissima</name>
    <dbReference type="NCBI Taxonomy" id="78410"/>
    <lineage>
        <taxon>Eukaryota</taxon>
        <taxon>Fungi</taxon>
        <taxon>Dikarya</taxon>
        <taxon>Ascomycota</taxon>
        <taxon>Pezizomycotina</taxon>
        <taxon>Sordariomycetes</taxon>
        <taxon>Hypocreomycetidae</taxon>
        <taxon>Hypocreales</taxon>
        <taxon>Nectriaceae</taxon>
        <taxon>Neonectria</taxon>
    </lineage>
</organism>
<dbReference type="OrthoDB" id="3550599at2759"/>
<name>A0A0P7AUM7_9HYPO</name>
<sequence length="549" mass="60610">MTLNDSLPENSARCAEPNCNCMPLLTSSFCHVHHARTSHSGPLVNGLPRLTHFAGKPYAKRGRNPFSLPTARRSSRKPTTSLSPSKAQENAGSLKPEVEEDKLEAYVKPKLVTDLAVHKNRSISPLDHFPGINGNTNRDHKQELLGLVQAPKYDGSFREHGASSSWALPLLKTNGHAKVLNHAALNHGEEKVESSSTYPEKADFAASTLASNGNHSSQSLKQPGLENMRLQPVSHVQDSAPTQRLAVNDQVTTTITSAESSSPTKSPHEIDLQNTASSKGVSNFGTNSTFGSRSPFSDSKSDDMDDDDGRSTPEPTSEPESYGSQIFAPESDDEDQSMDLDSPIGSERRFDTDGAQSANGVNSPHGKYSPMVVPTISPSKARNEASRSKRMADFDSAAFDAVIYRQSDLKPPSGVSVGCSPITVPASSEDARLALHVNPTIHRMYNRSEEWYQKKSREIKSRGGRKAWFGKTIERQRYLRSREAAIEKERDRARKNRAIPPRREPRPRGHKQTLDFGMVPEKELPDDVQKNPAWLKACTWFRETRSRPQ</sequence>
<protein>
    <submittedName>
        <fullName evidence="2">Uncharacterized protein</fullName>
    </submittedName>
</protein>